<sequence length="116" mass="13283">MGTNINSIQKGAFNKLPNLTQLFISNNNINLDELFSFGSHEDLKVLILNSATTYSYHRSVMYISEEYPNLEVLSVRRNNIYDLKTSIKENPFPKLKILDLSSNNIKAINFIELLSN</sequence>
<organism evidence="3 4">
    <name type="scientific">Lasius niger</name>
    <name type="common">Black garden ant</name>
    <dbReference type="NCBI Taxonomy" id="67767"/>
    <lineage>
        <taxon>Eukaryota</taxon>
        <taxon>Metazoa</taxon>
        <taxon>Ecdysozoa</taxon>
        <taxon>Arthropoda</taxon>
        <taxon>Hexapoda</taxon>
        <taxon>Insecta</taxon>
        <taxon>Pterygota</taxon>
        <taxon>Neoptera</taxon>
        <taxon>Endopterygota</taxon>
        <taxon>Hymenoptera</taxon>
        <taxon>Apocrita</taxon>
        <taxon>Aculeata</taxon>
        <taxon>Formicoidea</taxon>
        <taxon>Formicidae</taxon>
        <taxon>Formicinae</taxon>
        <taxon>Lasius</taxon>
        <taxon>Lasius</taxon>
    </lineage>
</organism>
<evidence type="ECO:0000256" key="1">
    <source>
        <dbReference type="ARBA" id="ARBA00022614"/>
    </source>
</evidence>
<evidence type="ECO:0000256" key="2">
    <source>
        <dbReference type="ARBA" id="ARBA00022737"/>
    </source>
</evidence>
<proteinExistence type="predicted"/>
<dbReference type="SUPFAM" id="SSF52047">
    <property type="entry name" value="RNI-like"/>
    <property type="match status" value="1"/>
</dbReference>
<dbReference type="InterPro" id="IPR032675">
    <property type="entry name" value="LRR_dom_sf"/>
</dbReference>
<keyword evidence="4" id="KW-1185">Reference proteome</keyword>
<name>A0A0J7K1I5_LASNI</name>
<dbReference type="PROSITE" id="PS51450">
    <property type="entry name" value="LRR"/>
    <property type="match status" value="1"/>
</dbReference>
<evidence type="ECO:0000313" key="3">
    <source>
        <dbReference type="EMBL" id="KMQ84182.1"/>
    </source>
</evidence>
<dbReference type="Pfam" id="PF12799">
    <property type="entry name" value="LRR_4"/>
    <property type="match status" value="1"/>
</dbReference>
<dbReference type="PaxDb" id="67767-A0A0J7K1I5"/>
<dbReference type="EMBL" id="LBMM01017169">
    <property type="protein sequence ID" value="KMQ84182.1"/>
    <property type="molecule type" value="Genomic_DNA"/>
</dbReference>
<accession>A0A0J7K1I5</accession>
<keyword evidence="1" id="KW-0433">Leucine-rich repeat</keyword>
<dbReference type="Gene3D" id="3.80.10.10">
    <property type="entry name" value="Ribonuclease Inhibitor"/>
    <property type="match status" value="2"/>
</dbReference>
<dbReference type="OrthoDB" id="2013775at2759"/>
<protein>
    <submittedName>
        <fullName evidence="3">Rac gtpase-activating protein 1</fullName>
    </submittedName>
</protein>
<dbReference type="Proteomes" id="UP000036403">
    <property type="component" value="Unassembled WGS sequence"/>
</dbReference>
<keyword evidence="2" id="KW-0677">Repeat</keyword>
<dbReference type="InterPro" id="IPR001611">
    <property type="entry name" value="Leu-rich_rpt"/>
</dbReference>
<comment type="caution">
    <text evidence="3">The sequence shown here is derived from an EMBL/GenBank/DDBJ whole genome shotgun (WGS) entry which is preliminary data.</text>
</comment>
<dbReference type="AlphaFoldDB" id="A0A0J7K1I5"/>
<dbReference type="InterPro" id="IPR025875">
    <property type="entry name" value="Leu-rich_rpt_4"/>
</dbReference>
<gene>
    <name evidence="3" type="ORF">RF55_18242</name>
</gene>
<evidence type="ECO:0000313" key="4">
    <source>
        <dbReference type="Proteomes" id="UP000036403"/>
    </source>
</evidence>
<reference evidence="3 4" key="1">
    <citation type="submission" date="2015-04" db="EMBL/GenBank/DDBJ databases">
        <title>Lasius niger genome sequencing.</title>
        <authorList>
            <person name="Konorov E.A."/>
            <person name="Nikitin M.A."/>
            <person name="Kirill M.V."/>
            <person name="Chang P."/>
        </authorList>
    </citation>
    <scope>NUCLEOTIDE SEQUENCE [LARGE SCALE GENOMIC DNA]</scope>
    <source>
        <tissue evidence="3">Whole</tissue>
    </source>
</reference>